<gene>
    <name evidence="1" type="ORF">ERS852523_02565</name>
</gene>
<reference evidence="1 2" key="1">
    <citation type="submission" date="2015-09" db="EMBL/GenBank/DDBJ databases">
        <authorList>
            <consortium name="Pathogen Informatics"/>
        </authorList>
    </citation>
    <scope>NUCLEOTIDE SEQUENCE [LARGE SCALE GENOMIC DNA]</scope>
    <source>
        <strain evidence="1 2">2789STDY5834911</strain>
    </source>
</reference>
<accession>A0A174QM43</accession>
<evidence type="ECO:0000313" key="1">
    <source>
        <dbReference type="EMBL" id="CUP71825.1"/>
    </source>
</evidence>
<sequence length="157" mass="18065">MSITCCYIKEQYFKEHSSFVKMLDPGNTAKQSHRSYLCLKITNDGNDYYLPLRNNLGADVRPYGRIGHSVPSASRSDAGLDYRYALIVNDSKYIEIPTTQKIPNKQWNKITADYNNIISEFTVYLSGFKKALKKNRINREALYRESSLINFTSELTS</sequence>
<evidence type="ECO:0000313" key="2">
    <source>
        <dbReference type="Proteomes" id="UP000095712"/>
    </source>
</evidence>
<dbReference type="Proteomes" id="UP000095712">
    <property type="component" value="Unassembled WGS sequence"/>
</dbReference>
<protein>
    <recommendedName>
        <fullName evidence="3">Type III toxin-antitoxin system ToxN/AbiQ family toxin</fullName>
    </recommendedName>
</protein>
<proteinExistence type="predicted"/>
<dbReference type="OrthoDB" id="2232587at2"/>
<name>A0A174QM43_9FIRM</name>
<evidence type="ECO:0008006" key="3">
    <source>
        <dbReference type="Google" id="ProtNLM"/>
    </source>
</evidence>
<organism evidence="1 2">
    <name type="scientific">Blautia wexlerae</name>
    <dbReference type="NCBI Taxonomy" id="418240"/>
    <lineage>
        <taxon>Bacteria</taxon>
        <taxon>Bacillati</taxon>
        <taxon>Bacillota</taxon>
        <taxon>Clostridia</taxon>
        <taxon>Lachnospirales</taxon>
        <taxon>Lachnospiraceae</taxon>
        <taxon>Blautia</taxon>
    </lineage>
</organism>
<dbReference type="RefSeq" id="WP_055152144.1">
    <property type="nucleotide sequence ID" value="NZ_CZAW01000028.1"/>
</dbReference>
<dbReference type="InterPro" id="IPR049929">
    <property type="entry name" value="TenpN-like"/>
</dbReference>
<dbReference type="EMBL" id="CZAW01000028">
    <property type="protein sequence ID" value="CUP71825.1"/>
    <property type="molecule type" value="Genomic_DNA"/>
</dbReference>
<dbReference type="AlphaFoldDB" id="A0A174QM43"/>
<dbReference type="CDD" id="cd17493">
    <property type="entry name" value="toxin_TenpN"/>
    <property type="match status" value="1"/>
</dbReference>